<dbReference type="AlphaFoldDB" id="A0A382E4D5"/>
<dbReference type="EMBL" id="UINC01042630">
    <property type="protein sequence ID" value="SVB45518.1"/>
    <property type="molecule type" value="Genomic_DNA"/>
</dbReference>
<evidence type="ECO:0000256" key="2">
    <source>
        <dbReference type="ARBA" id="ARBA00022741"/>
    </source>
</evidence>
<dbReference type="PRINTS" id="PR00094">
    <property type="entry name" value="ADENYLTKNASE"/>
</dbReference>
<protein>
    <recommendedName>
        <fullName evidence="5">Adenylate kinase active site lid domain-containing protein</fullName>
    </recommendedName>
</protein>
<sequence length="195" mass="21789">MKLRTILLFGSPGAGKGTQGNILGSIPTYLHVSSGDLFRNLRVQNPLGQTFLDYAGKGQLVPDEPTIKLWHDDIENRIHNGIFNPETDTLLLDGLPRNAAQAQLLDDTLNVVGVLNLFCKDLDIMVERLQARALRENRLDDANLDTIRNRLEVYEAETRPVLEHYGDDLVHTIDSTQTPVRVLRDVLAVLANLET</sequence>
<evidence type="ECO:0000256" key="1">
    <source>
        <dbReference type="ARBA" id="ARBA00022679"/>
    </source>
</evidence>
<dbReference type="InterPro" id="IPR000850">
    <property type="entry name" value="Adenylat/UMP-CMP_kin"/>
</dbReference>
<dbReference type="Pfam" id="PF00406">
    <property type="entry name" value="ADK"/>
    <property type="match status" value="1"/>
</dbReference>
<dbReference type="GO" id="GO:0019205">
    <property type="term" value="F:nucleobase-containing compound kinase activity"/>
    <property type="evidence" value="ECO:0007669"/>
    <property type="project" value="InterPro"/>
</dbReference>
<dbReference type="Gene3D" id="3.40.50.300">
    <property type="entry name" value="P-loop containing nucleotide triphosphate hydrolases"/>
    <property type="match status" value="1"/>
</dbReference>
<keyword evidence="2" id="KW-0547">Nucleotide-binding</keyword>
<dbReference type="PANTHER" id="PTHR23359">
    <property type="entry name" value="NUCLEOTIDE KINASE"/>
    <property type="match status" value="1"/>
</dbReference>
<evidence type="ECO:0000313" key="4">
    <source>
        <dbReference type="EMBL" id="SVB45518.1"/>
    </source>
</evidence>
<dbReference type="InterPro" id="IPR027417">
    <property type="entry name" value="P-loop_NTPase"/>
</dbReference>
<dbReference type="GO" id="GO:0006139">
    <property type="term" value="P:nucleobase-containing compound metabolic process"/>
    <property type="evidence" value="ECO:0007669"/>
    <property type="project" value="InterPro"/>
</dbReference>
<evidence type="ECO:0008006" key="5">
    <source>
        <dbReference type="Google" id="ProtNLM"/>
    </source>
</evidence>
<dbReference type="GO" id="GO:0005524">
    <property type="term" value="F:ATP binding"/>
    <property type="evidence" value="ECO:0007669"/>
    <property type="project" value="InterPro"/>
</dbReference>
<dbReference type="CDD" id="cd01428">
    <property type="entry name" value="ADK"/>
    <property type="match status" value="1"/>
</dbReference>
<keyword evidence="1" id="KW-0808">Transferase</keyword>
<reference evidence="4" key="1">
    <citation type="submission" date="2018-05" db="EMBL/GenBank/DDBJ databases">
        <authorList>
            <person name="Lanie J.A."/>
            <person name="Ng W.-L."/>
            <person name="Kazmierczak K.M."/>
            <person name="Andrzejewski T.M."/>
            <person name="Davidsen T.M."/>
            <person name="Wayne K.J."/>
            <person name="Tettelin H."/>
            <person name="Glass J.I."/>
            <person name="Rusch D."/>
            <person name="Podicherti R."/>
            <person name="Tsui H.-C.T."/>
            <person name="Winkler M.E."/>
        </authorList>
    </citation>
    <scope>NUCLEOTIDE SEQUENCE</scope>
</reference>
<name>A0A382E4D5_9ZZZZ</name>
<dbReference type="SUPFAM" id="SSF52540">
    <property type="entry name" value="P-loop containing nucleoside triphosphate hydrolases"/>
    <property type="match status" value="1"/>
</dbReference>
<dbReference type="HAMAP" id="MF_00235">
    <property type="entry name" value="Adenylate_kinase_Adk"/>
    <property type="match status" value="1"/>
</dbReference>
<evidence type="ECO:0000256" key="3">
    <source>
        <dbReference type="ARBA" id="ARBA00022777"/>
    </source>
</evidence>
<keyword evidence="3" id="KW-0418">Kinase</keyword>
<organism evidence="4">
    <name type="scientific">marine metagenome</name>
    <dbReference type="NCBI Taxonomy" id="408172"/>
    <lineage>
        <taxon>unclassified sequences</taxon>
        <taxon>metagenomes</taxon>
        <taxon>ecological metagenomes</taxon>
    </lineage>
</organism>
<accession>A0A382E4D5</accession>
<gene>
    <name evidence="4" type="ORF">METZ01_LOCUS198372</name>
</gene>
<proteinExistence type="inferred from homology"/>